<evidence type="ECO:0000313" key="4">
    <source>
        <dbReference type="EMBL" id="SNV43496.1"/>
    </source>
</evidence>
<dbReference type="RefSeq" id="WP_095123210.1">
    <property type="nucleotide sequence ID" value="NZ_LT906454.1"/>
</dbReference>
<evidence type="ECO:0000259" key="2">
    <source>
        <dbReference type="Pfam" id="PF13791"/>
    </source>
</evidence>
<keyword evidence="1" id="KW-1133">Transmembrane helix</keyword>
<evidence type="ECO:0000259" key="3">
    <source>
        <dbReference type="Pfam" id="PF13800"/>
    </source>
</evidence>
<feature type="transmembrane region" description="Helical" evidence="1">
    <location>
        <begin position="20"/>
        <end position="38"/>
    </location>
</feature>
<feature type="domain" description="Sigma factor regulator C-terminal" evidence="2">
    <location>
        <begin position="165"/>
        <end position="314"/>
    </location>
</feature>
<dbReference type="Pfam" id="PF13791">
    <property type="entry name" value="Sigma_reg_C"/>
    <property type="match status" value="1"/>
</dbReference>
<dbReference type="EMBL" id="LT906454">
    <property type="protein sequence ID" value="SNV43496.1"/>
    <property type="molecule type" value="Genomic_DNA"/>
</dbReference>
<dbReference type="Proteomes" id="UP000215144">
    <property type="component" value="Chromosome 1"/>
</dbReference>
<dbReference type="KEGG" id="saco:SAME_01704"/>
<keyword evidence="1" id="KW-0472">Membrane</keyword>
<name>A0A239XAJ6_STRAI</name>
<reference evidence="4 5" key="1">
    <citation type="submission" date="2017-06" db="EMBL/GenBank/DDBJ databases">
        <authorList>
            <consortium name="Pathogen Informatics"/>
        </authorList>
    </citation>
    <scope>NUCLEOTIDE SEQUENCE [LARGE SCALE GENOMIC DNA]</scope>
    <source>
        <strain evidence="4 5">NCTC11291</strain>
    </source>
</reference>
<dbReference type="InterPro" id="IPR025672">
    <property type="entry name" value="Sigma_reg_C_dom"/>
</dbReference>
<keyword evidence="1" id="KW-0812">Transmembrane</keyword>
<proteinExistence type="predicted"/>
<sequence length="326" mass="37547">MKTLTDFERIAKKSKQRSRLKTVVISVSIAILSFGLISKGLTELTSRNGNHIKDRYLLLSEIAYPNISYSSWYFNPTSNYTGQFHSDRFKSIDGIDVPYEEMEAFYSIRKFDLTDSSTWITWSEDGKSAYTRSNYYKSPMFYNIAFDYDTDSHVTVTNDISLTEQMTGQALEMAVTFDKPYTYQEIQKMIPDDLLINWYWIGSYSDFDTASRNPDAQLGLSADPEGKLGDYDFDLFRTNLKKANDNGYLDMTETAVDANDKERTYQLSDDAQAYLDENKDLETAQFSGVVLTGRAENFKELKDKKWIFAANIGQSVQIQPYHHFTK</sequence>
<protein>
    <submittedName>
        <fullName evidence="4">Membrane protein</fullName>
    </submittedName>
</protein>
<dbReference type="Pfam" id="PF13800">
    <property type="entry name" value="Sigma_reg_N"/>
    <property type="match status" value="1"/>
</dbReference>
<feature type="domain" description="Sigma factor regulator N-terminal" evidence="3">
    <location>
        <begin position="9"/>
        <end position="94"/>
    </location>
</feature>
<dbReference type="InterPro" id="IPR029101">
    <property type="entry name" value="Sigma_reg_N"/>
</dbReference>
<evidence type="ECO:0000313" key="5">
    <source>
        <dbReference type="Proteomes" id="UP000215144"/>
    </source>
</evidence>
<evidence type="ECO:0000256" key="1">
    <source>
        <dbReference type="SAM" id="Phobius"/>
    </source>
</evidence>
<gene>
    <name evidence="4" type="ORF">SAMEA4504048_01704</name>
</gene>
<dbReference type="AlphaFoldDB" id="A0A239XAJ6"/>
<organism evidence="4 5">
    <name type="scientific">Streptococcus acidominimus</name>
    <dbReference type="NCBI Taxonomy" id="1326"/>
    <lineage>
        <taxon>Bacteria</taxon>
        <taxon>Bacillati</taxon>
        <taxon>Bacillota</taxon>
        <taxon>Bacilli</taxon>
        <taxon>Lactobacillales</taxon>
        <taxon>Streptococcaceae</taxon>
        <taxon>Streptococcus</taxon>
    </lineage>
</organism>
<dbReference type="OrthoDB" id="1730160at2"/>
<accession>A0A239XAJ6</accession>